<dbReference type="EMBL" id="BTGU01000005">
    <property type="protein sequence ID" value="GMN34990.1"/>
    <property type="molecule type" value="Genomic_DNA"/>
</dbReference>
<evidence type="ECO:0000313" key="1">
    <source>
        <dbReference type="EMBL" id="GMN34990.1"/>
    </source>
</evidence>
<accession>A0AA88CWZ8</accession>
<sequence length="69" mass="7743">MAISNSRWGREVGCGFVNVWNLTTAGFDDFLQLRRLGFHTTGVEGFAEPGFCDGAEIWRWGDRSVREGC</sequence>
<name>A0AA88CWZ8_FICCA</name>
<dbReference type="Proteomes" id="UP001187192">
    <property type="component" value="Unassembled WGS sequence"/>
</dbReference>
<gene>
    <name evidence="1" type="ORF">TIFTF001_005033</name>
</gene>
<proteinExistence type="predicted"/>
<protein>
    <submittedName>
        <fullName evidence="1">Uncharacterized protein</fullName>
    </submittedName>
</protein>
<comment type="caution">
    <text evidence="1">The sequence shown here is derived from an EMBL/GenBank/DDBJ whole genome shotgun (WGS) entry which is preliminary data.</text>
</comment>
<reference evidence="1" key="1">
    <citation type="submission" date="2023-07" db="EMBL/GenBank/DDBJ databases">
        <title>draft genome sequence of fig (Ficus carica).</title>
        <authorList>
            <person name="Takahashi T."/>
            <person name="Nishimura K."/>
        </authorList>
    </citation>
    <scope>NUCLEOTIDE SEQUENCE</scope>
</reference>
<evidence type="ECO:0000313" key="2">
    <source>
        <dbReference type="Proteomes" id="UP001187192"/>
    </source>
</evidence>
<keyword evidence="2" id="KW-1185">Reference proteome</keyword>
<dbReference type="AlphaFoldDB" id="A0AA88CWZ8"/>
<organism evidence="1 2">
    <name type="scientific">Ficus carica</name>
    <name type="common">Common fig</name>
    <dbReference type="NCBI Taxonomy" id="3494"/>
    <lineage>
        <taxon>Eukaryota</taxon>
        <taxon>Viridiplantae</taxon>
        <taxon>Streptophyta</taxon>
        <taxon>Embryophyta</taxon>
        <taxon>Tracheophyta</taxon>
        <taxon>Spermatophyta</taxon>
        <taxon>Magnoliopsida</taxon>
        <taxon>eudicotyledons</taxon>
        <taxon>Gunneridae</taxon>
        <taxon>Pentapetalae</taxon>
        <taxon>rosids</taxon>
        <taxon>fabids</taxon>
        <taxon>Rosales</taxon>
        <taxon>Moraceae</taxon>
        <taxon>Ficeae</taxon>
        <taxon>Ficus</taxon>
    </lineage>
</organism>